<feature type="binding site" evidence="9 10">
    <location>
        <position position="434"/>
    </location>
    <ligand>
        <name>Zn(2+)</name>
        <dbReference type="ChEBI" id="CHEBI:29105"/>
    </ligand>
</feature>
<dbReference type="GO" id="GO:0005524">
    <property type="term" value="F:ATP binding"/>
    <property type="evidence" value="ECO:0007669"/>
    <property type="project" value="UniProtKB-UniRule"/>
</dbReference>
<organism evidence="12 13">
    <name type="scientific">Sulfuracidifex tepidarius</name>
    <dbReference type="NCBI Taxonomy" id="1294262"/>
    <lineage>
        <taxon>Archaea</taxon>
        <taxon>Thermoproteota</taxon>
        <taxon>Thermoprotei</taxon>
        <taxon>Sulfolobales</taxon>
        <taxon>Sulfolobaceae</taxon>
        <taxon>Sulfuracidifex</taxon>
    </lineage>
</organism>
<dbReference type="Proteomes" id="UP000322983">
    <property type="component" value="Chromosome"/>
</dbReference>
<evidence type="ECO:0000313" key="13">
    <source>
        <dbReference type="Proteomes" id="UP000322983"/>
    </source>
</evidence>
<dbReference type="Gene3D" id="1.10.287.510">
    <property type="entry name" value="Helix hairpin bin"/>
    <property type="match status" value="1"/>
</dbReference>
<feature type="coiled-coil region" evidence="9">
    <location>
        <begin position="360"/>
        <end position="408"/>
    </location>
</feature>
<protein>
    <recommendedName>
        <fullName evidence="9">DNA double-strand break repair Rad50 ATPase</fullName>
    </recommendedName>
</protein>
<dbReference type="GO" id="GO:0006302">
    <property type="term" value="P:double-strand break repair"/>
    <property type="evidence" value="ECO:0007669"/>
    <property type="project" value="UniProtKB-UniRule"/>
</dbReference>
<evidence type="ECO:0000256" key="7">
    <source>
        <dbReference type="ARBA" id="ARBA00023054"/>
    </source>
</evidence>
<comment type="caution">
    <text evidence="9">Lacks conserved residue(s) required for the propagation of feature annotation.</text>
</comment>
<evidence type="ECO:0000256" key="4">
    <source>
        <dbReference type="ARBA" id="ARBA00022801"/>
    </source>
</evidence>
<comment type="similarity">
    <text evidence="9">Belongs to the SMC family. RAD50 subfamily.</text>
</comment>
<evidence type="ECO:0000256" key="1">
    <source>
        <dbReference type="ARBA" id="ARBA00022723"/>
    </source>
</evidence>
<comment type="domain">
    <text evidence="9">The two conserved Cys that bind zinc constitute the zinc-hook, which separates the large intramolecular coiled coil regions. The 2 Cys residues coordinate one molecule of zinc with the help of the 2 Cys residues of the zinc-hook of another Rad50 molecule, thereby forming a V-shaped homodimer.</text>
</comment>
<evidence type="ECO:0000256" key="10">
    <source>
        <dbReference type="PROSITE-ProRule" id="PRU00471"/>
    </source>
</evidence>
<dbReference type="SUPFAM" id="SSF75712">
    <property type="entry name" value="Rad50 coiled-coil Zn hook"/>
    <property type="match status" value="1"/>
</dbReference>
<evidence type="ECO:0000256" key="9">
    <source>
        <dbReference type="HAMAP-Rule" id="MF_00449"/>
    </source>
</evidence>
<evidence type="ECO:0000256" key="3">
    <source>
        <dbReference type="ARBA" id="ARBA00022763"/>
    </source>
</evidence>
<dbReference type="GO" id="GO:0008270">
    <property type="term" value="F:zinc ion binding"/>
    <property type="evidence" value="ECO:0007669"/>
    <property type="project" value="UniProtKB-UniRule"/>
</dbReference>
<dbReference type="InterPro" id="IPR038729">
    <property type="entry name" value="Rad50/SbcC_AAA"/>
</dbReference>
<evidence type="ECO:0000256" key="8">
    <source>
        <dbReference type="ARBA" id="ARBA00023204"/>
    </source>
</evidence>
<dbReference type="EMBL" id="AP018929">
    <property type="protein sequence ID" value="BBG25346.1"/>
    <property type="molecule type" value="Genomic_DNA"/>
</dbReference>
<dbReference type="InterPro" id="IPR003959">
    <property type="entry name" value="ATPase_AAA_core"/>
</dbReference>
<feature type="coiled-coil region" evidence="9">
    <location>
        <begin position="457"/>
        <end position="699"/>
    </location>
</feature>
<evidence type="ECO:0000256" key="6">
    <source>
        <dbReference type="ARBA" id="ARBA00022840"/>
    </source>
</evidence>
<comment type="cofactor">
    <cofactor evidence="9">
        <name>Zn(2+)</name>
        <dbReference type="ChEBI" id="CHEBI:29105"/>
    </cofactor>
    <text evidence="9">Binds 1 zinc ion per homodimer.</text>
</comment>
<sequence>MKIEELKIKDFLSHANTEVKFDSNVAVNVIIGQNGAGKTSIIQGILFSLFREGDRGNASNMVRRGAQEASIVMSFSQNGKEYQVTRYLSRQGKARDDVLFVEGNPLARGASAVNKEMERILGITSDVAYSTFIVKEGKILDVLDEKELADILSEIMKIDKLDKLIDSSGYIRSVQKELENKLQNLKEMETQIQKDEEYLLARESELKQKEGELQKVDNELQTISNEVNDLKTELDEQTKRREAYLRIREKKTAKEEEIRRLELELERDGKEIERIDSLRSKLEALKKYKEIESDIKAYQANKDTVEKQYRQLKIVTKNRENMEGKLKKKRELEPYYKRYLEISSRLKENKRKLDEITPFKVRLDQDINQLKKLEDELSSQEVNIDEKIASLKETLSTKQEELGEIEKKIGEIDATVKDIQDTLSRLEEIHEDKCPICGNPLDEEHKKNIEEEKKAKLSELQGSKLSLNQERKKLNLEIRKLNDEISNLSQIAGKVRSYLDRKARLEKEISDLQEKARDYERLKDEVKADEEILNNEDLESLYESYLSVKDVTEGELEDLIAQENALKRHIADLEEKLNDVESKMMGQSIDYIKAKIQEHDQVERELRELEKTEARFLHNKESVEEKKKELEAISQELGNLSYDEGEYMRVKDLVDRGVKKLQEVISRKSEIEGRITEMRKEIENRRREIEEGKAKLKDIPKLEKAHQKLTKLRDDLGDNGLKGFLISSVTTLLMSNVNDILGRFDLSFRNVEISRKTTGKTRLRTEFETIVYNTKGDQLCIENLSGGEKISLALAIRLALTKIITNPGFMILDEPTVHLDEERRKKLIEVIKAVNEVVPQILVITHDEEVLDAADVVFRVKKENGISKVNIENTGDGND</sequence>
<evidence type="ECO:0000256" key="2">
    <source>
        <dbReference type="ARBA" id="ARBA00022741"/>
    </source>
</evidence>
<dbReference type="PANTHER" id="PTHR32114">
    <property type="entry name" value="ABC TRANSPORTER ABCH.3"/>
    <property type="match status" value="1"/>
</dbReference>
<keyword evidence="2 9" id="KW-0547">Nucleotide-binding</keyword>
<feature type="coiled-coil region" evidence="9">
    <location>
        <begin position="171"/>
        <end position="332"/>
    </location>
</feature>
<comment type="subunit">
    <text evidence="9">Homodimer. Forms a heterotetramer composed of two Mre11 subunits and two Rad50 subunits.</text>
</comment>
<evidence type="ECO:0000313" key="12">
    <source>
        <dbReference type="EMBL" id="BBG25346.1"/>
    </source>
</evidence>
<dbReference type="AlphaFoldDB" id="A0A510DYN9"/>
<dbReference type="PANTHER" id="PTHR32114:SF2">
    <property type="entry name" value="ABC TRANSPORTER ABCH.3"/>
    <property type="match status" value="1"/>
</dbReference>
<dbReference type="InterPro" id="IPR022982">
    <property type="entry name" value="Rad50_ATPase_archaeal"/>
</dbReference>
<accession>A0A510DYN9</accession>
<dbReference type="Pfam" id="PF04423">
    <property type="entry name" value="Rad50_zn_hook"/>
    <property type="match status" value="1"/>
</dbReference>
<dbReference type="RefSeq" id="WP_149528841.1">
    <property type="nucleotide sequence ID" value="NZ_AP018929.1"/>
</dbReference>
<evidence type="ECO:0000256" key="5">
    <source>
        <dbReference type="ARBA" id="ARBA00022833"/>
    </source>
</evidence>
<gene>
    <name evidence="9" type="primary">rad50</name>
    <name evidence="12" type="ORF">IC006_2681</name>
</gene>
<dbReference type="Pfam" id="PF13304">
    <property type="entry name" value="AAA_21"/>
    <property type="match status" value="1"/>
</dbReference>
<proteinExistence type="inferred from homology"/>
<dbReference type="KEGG" id="step:IC006_2681"/>
<dbReference type="SUPFAM" id="SSF52540">
    <property type="entry name" value="P-loop containing nucleoside triphosphate hydrolases"/>
    <property type="match status" value="1"/>
</dbReference>
<dbReference type="InterPro" id="IPR013134">
    <property type="entry name" value="Zn_hook_RAD50"/>
</dbReference>
<dbReference type="OrthoDB" id="25344at2157"/>
<dbReference type="STRING" id="1294262.GCA_001316085_02599"/>
<keyword evidence="3 9" id="KW-0227">DNA damage</keyword>
<dbReference type="PROSITE" id="PS51131">
    <property type="entry name" value="ZN_HOOK"/>
    <property type="match status" value="1"/>
</dbReference>
<dbReference type="HAMAP" id="MF_00449">
    <property type="entry name" value="RAD50"/>
    <property type="match status" value="1"/>
</dbReference>
<dbReference type="InterPro" id="IPR027417">
    <property type="entry name" value="P-loop_NTPase"/>
</dbReference>
<keyword evidence="6 9" id="KW-0067">ATP-binding</keyword>
<feature type="binding site" evidence="9 10">
    <location>
        <position position="437"/>
    </location>
    <ligand>
        <name>Zn(2+)</name>
        <dbReference type="ChEBI" id="CHEBI:29105"/>
    </ligand>
</feature>
<reference evidence="12 13" key="1">
    <citation type="journal article" date="2020" name="Int. J. Syst. Evol. Microbiol.">
        <title>Sulfuracidifex tepidarius gen. nov., sp. nov. and transfer of Sulfolobus metallicus Huber and Stetter 1992 to the genus Sulfuracidifex as Sulfuracidifex metallicus comb. nov.</title>
        <authorList>
            <person name="Itoh T."/>
            <person name="Miura T."/>
            <person name="Sakai H.D."/>
            <person name="Kato S."/>
            <person name="Ohkuma M."/>
            <person name="Takashina T."/>
        </authorList>
    </citation>
    <scope>NUCLEOTIDE SEQUENCE [LARGE SCALE GENOMIC DNA]</scope>
    <source>
        <strain evidence="12 13">IC-006</strain>
    </source>
</reference>
<keyword evidence="7 9" id="KW-0175">Coiled coil</keyword>
<keyword evidence="1 9" id="KW-0479">Metal-binding</keyword>
<comment type="function">
    <text evidence="9">Part of the Rad50/Mre11 complex, which is involved in the early steps of DNA double-strand break (DSB) repair. The complex may facilitate opening of the processed DNA ends to aid in the recruitment of HerA and NurA. Rad50 controls the balance between DNA end bridging and DNA resection via ATP-dependent structural rearrangements of the Rad50/Mre11 complex.</text>
</comment>
<keyword evidence="5 9" id="KW-0862">Zinc</keyword>
<evidence type="ECO:0000259" key="11">
    <source>
        <dbReference type="PROSITE" id="PS51131"/>
    </source>
</evidence>
<keyword evidence="8 9" id="KW-0234">DNA repair</keyword>
<dbReference type="Pfam" id="PF13476">
    <property type="entry name" value="AAA_23"/>
    <property type="match status" value="1"/>
</dbReference>
<name>A0A510DYN9_9CREN</name>
<keyword evidence="13" id="KW-1185">Reference proteome</keyword>
<keyword evidence="4 9" id="KW-0378">Hydrolase</keyword>
<dbReference type="GeneID" id="41716378"/>
<dbReference type="GO" id="GO:0016887">
    <property type="term" value="F:ATP hydrolysis activity"/>
    <property type="evidence" value="ECO:0007669"/>
    <property type="project" value="UniProtKB-UniRule"/>
</dbReference>
<feature type="binding site" evidence="9">
    <location>
        <begin position="34"/>
        <end position="40"/>
    </location>
    <ligand>
        <name>ATP</name>
        <dbReference type="ChEBI" id="CHEBI:30616"/>
    </ligand>
</feature>
<dbReference type="Gene3D" id="3.40.50.300">
    <property type="entry name" value="P-loop containing nucleotide triphosphate hydrolases"/>
    <property type="match status" value="2"/>
</dbReference>
<feature type="domain" description="Zinc-hook" evidence="11">
    <location>
        <begin position="388"/>
        <end position="486"/>
    </location>
</feature>